<dbReference type="PANTHER" id="PTHR43371">
    <property type="entry name" value="VITAMIN B12-DEPENDENT RIBONUCLEOTIDE REDUCTASE"/>
    <property type="match status" value="1"/>
</dbReference>
<keyword evidence="2" id="KW-0846">Cobalamin</keyword>
<dbReference type="Gene3D" id="3.20.70.20">
    <property type="match status" value="3"/>
</dbReference>
<evidence type="ECO:0000313" key="6">
    <source>
        <dbReference type="EMBL" id="AVD99218.1"/>
    </source>
</evidence>
<dbReference type="SUPFAM" id="SSF51998">
    <property type="entry name" value="PFL-like glycyl radical enzymes"/>
    <property type="match status" value="1"/>
</dbReference>
<dbReference type="Pfam" id="PF21995">
    <property type="entry name" value="RNR-II_ins_dom"/>
    <property type="match status" value="1"/>
</dbReference>
<name>A0A2L1IVL7_9CAUD</name>
<dbReference type="PANTHER" id="PTHR43371:SF1">
    <property type="entry name" value="RIBONUCLEOSIDE-DIPHOSPHATE REDUCTASE"/>
    <property type="match status" value="1"/>
</dbReference>
<sequence>MDGFIDTEGRITDPYRNFIHLSRYSRWLDSEGRRETWVETVDRYVNFMLDHLDKNNGYTPPADEVELVRNFIMEHMALPSMRALMTAGPALERNNIAGYNCSYVVVDNPVAFDEILYILMNGTGVGFSCEKRYVEKLPVVPQLHDSENVIHVEDSKEGWAHAYHDLVAGLYNGVIQKWDVSGVRAAGERLKTFGGRASGPAPLVELFEFTVDTFLKAQGRKLTDLEAHDIVCEIASVVVVGGVRRSALISLGDLDSDGHRSSKSGAWWEKNGQRALANNSAVYDEKPSREVFDAEWQSLIDSGSGERGLFSREASRKQAAKYGRRSADIDYGTNPCSEIILRPNQFCNLSTVVVSGDDDILTLSAKVRAATILGTWQSTLTNFKYLRQIWKQNTEEERLLGVSMTGPFGNKLLNGTISFEKTAEVLNYLRGVAVETNKRVAERIGIPQAAAVTCVKPEGTSSQLTLTSSGLHAWHNEHYVRTVRIDRKDPICQFMIDSGFPWEPDVMNPEATAVFSFPIAAPEGAITRNDLSAIEHLELWMLYQRMWCEHKPSVTIYVKPDEWETVGNWVYENFDEVSGISFLPHSEHTYQQAPYQDITADEYAEWTYKMPVNVDWSLLSAYELEDTTTGTQELACVAGACEVVDLSK</sequence>
<keyword evidence="3" id="KW-0560">Oxidoreductase</keyword>
<evidence type="ECO:0000256" key="4">
    <source>
        <dbReference type="ARBA" id="ARBA00023285"/>
    </source>
</evidence>
<proteinExistence type="predicted"/>
<protein>
    <submittedName>
        <fullName evidence="6">Ribonucleotide reductase</fullName>
    </submittedName>
</protein>
<comment type="cofactor">
    <cofactor evidence="1">
        <name>adenosylcob(III)alamin</name>
        <dbReference type="ChEBI" id="CHEBI:18408"/>
    </cofactor>
</comment>
<gene>
    <name evidence="6" type="ORF">SEA_BILLNYE_16</name>
</gene>
<evidence type="ECO:0000256" key="3">
    <source>
        <dbReference type="ARBA" id="ARBA00023002"/>
    </source>
</evidence>
<reference evidence="6 7" key="1">
    <citation type="submission" date="2018-01" db="EMBL/GenBank/DDBJ databases">
        <authorList>
            <person name="Grinwald M.F."/>
            <person name="Tasoff P."/>
            <person name="Simpson K.F."/>
            <person name="Vasser A."/>
            <person name="Shaffer C.D."/>
            <person name="Weston-Hafer K.A."/>
            <person name="Russell D.A."/>
            <person name="Pope W.H."/>
            <person name="Jacobs-Sera D."/>
            <person name="Hendrix R.W."/>
            <person name="Hatfull G.F."/>
        </authorList>
    </citation>
    <scope>NUCLEOTIDE SEQUENCE [LARGE SCALE GENOMIC DNA]</scope>
</reference>
<dbReference type="EMBL" id="MG757153">
    <property type="protein sequence ID" value="AVD99218.1"/>
    <property type="molecule type" value="Genomic_DNA"/>
</dbReference>
<dbReference type="Proteomes" id="UP000241925">
    <property type="component" value="Segment"/>
</dbReference>
<evidence type="ECO:0000259" key="5">
    <source>
        <dbReference type="Pfam" id="PF21995"/>
    </source>
</evidence>
<accession>A0A2L1IVL7</accession>
<keyword evidence="7" id="KW-1185">Reference proteome</keyword>
<dbReference type="OrthoDB" id="2980at10239"/>
<dbReference type="InterPro" id="IPR050862">
    <property type="entry name" value="RdRp_reductase_class-2"/>
</dbReference>
<evidence type="ECO:0000256" key="2">
    <source>
        <dbReference type="ARBA" id="ARBA00022628"/>
    </source>
</evidence>
<dbReference type="GO" id="GO:0004748">
    <property type="term" value="F:ribonucleoside-diphosphate reductase activity, thioredoxin disulfide as acceptor"/>
    <property type="evidence" value="ECO:0007669"/>
    <property type="project" value="TreeGrafter"/>
</dbReference>
<keyword evidence="4" id="KW-0170">Cobalt</keyword>
<dbReference type="GO" id="GO:0031419">
    <property type="term" value="F:cobalamin binding"/>
    <property type="evidence" value="ECO:0007669"/>
    <property type="project" value="UniProtKB-KW"/>
</dbReference>
<feature type="domain" description="B12-dependent ribonucleotide reductase insertion" evidence="5">
    <location>
        <begin position="147"/>
        <end position="207"/>
    </location>
</feature>
<organism evidence="6 7">
    <name type="scientific">Streptomyces phage BillNye</name>
    <dbReference type="NCBI Taxonomy" id="2079426"/>
    <lineage>
        <taxon>Viruses</taxon>
        <taxon>Duplodnaviria</taxon>
        <taxon>Heunggongvirae</taxon>
        <taxon>Uroviricota</taxon>
        <taxon>Caudoviricetes</taxon>
        <taxon>Stanwilliamsviridae</taxon>
        <taxon>Loccivirinae</taxon>
        <taxon>Wilnyevirus</taxon>
        <taxon>Wilnyevirus billnye</taxon>
    </lineage>
</organism>
<dbReference type="InterPro" id="IPR054158">
    <property type="entry name" value="RNR-II_ins_dom"/>
</dbReference>
<evidence type="ECO:0000256" key="1">
    <source>
        <dbReference type="ARBA" id="ARBA00001922"/>
    </source>
</evidence>
<evidence type="ECO:0000313" key="7">
    <source>
        <dbReference type="Proteomes" id="UP000241925"/>
    </source>
</evidence>